<dbReference type="Proteomes" id="UP001338125">
    <property type="component" value="Unassembled WGS sequence"/>
</dbReference>
<sequence>MDQPHADIANFYDGRHIFYTGATGMLGMAFLSRIVLDTPVSCIYALVRGGESRFWKELDSHLPSDLVQALQKSNKLVIWEGDMTLPNFGLETDEVETLRRNVSIFIHGASTLNLKRDLKYVAESIIKPSLAMAKLGLSCPNLTRFVFVSTAYSSAFLRRSSDGQVSGQDALIKEEVIPIRSSSAFENLEAELSDLETFGSTPEFAFVQHPYSYSYAKHLTERLLLREFEAHGQVDKLTILRPSAIGPAVSKPFPFFERPGSTPVTTIMAMIVINPPTAMRFASHLADPSTSTFDEVPVDLVVNTMIVHCAVGTSGIIHAVAGKEGSAMFHNTWPNVISLRRSWWGRPRAQWVKTDWKAPNLCALAKLFVLMGCSFIFDQARTHLVWERMSEAERRDWPLWVTTNSESRENVEGREKSIKIILGYILTKKYRLPAFMVGLICRSVY</sequence>
<dbReference type="Gene3D" id="3.40.50.720">
    <property type="entry name" value="NAD(P)-binding Rossmann-like Domain"/>
    <property type="match status" value="1"/>
</dbReference>
<proteinExistence type="inferred from homology"/>
<evidence type="ECO:0000313" key="4">
    <source>
        <dbReference type="Proteomes" id="UP001338125"/>
    </source>
</evidence>
<dbReference type="InterPro" id="IPR026055">
    <property type="entry name" value="FAR"/>
</dbReference>
<keyword evidence="4" id="KW-1185">Reference proteome</keyword>
<accession>A0ABR0SPF6</accession>
<dbReference type="PANTHER" id="PTHR11011">
    <property type="entry name" value="MALE STERILITY PROTEIN 2-RELATED"/>
    <property type="match status" value="1"/>
</dbReference>
<evidence type="ECO:0000259" key="2">
    <source>
        <dbReference type="Pfam" id="PF07993"/>
    </source>
</evidence>
<keyword evidence="1" id="KW-0521">NADP</keyword>
<comment type="catalytic activity">
    <reaction evidence="1">
        <text>a long-chain fatty acyl-CoA + 2 NADPH + 2 H(+) = a long-chain primary fatty alcohol + 2 NADP(+) + CoA</text>
        <dbReference type="Rhea" id="RHEA:52716"/>
        <dbReference type="ChEBI" id="CHEBI:15378"/>
        <dbReference type="ChEBI" id="CHEBI:57287"/>
        <dbReference type="ChEBI" id="CHEBI:57783"/>
        <dbReference type="ChEBI" id="CHEBI:58349"/>
        <dbReference type="ChEBI" id="CHEBI:77396"/>
        <dbReference type="ChEBI" id="CHEBI:83139"/>
        <dbReference type="EC" id="1.2.1.84"/>
    </reaction>
</comment>
<name>A0ABR0SPF6_9HYPO</name>
<dbReference type="PANTHER" id="PTHR11011:SF45">
    <property type="entry name" value="FATTY ACYL-COA REDUCTASE CG8306-RELATED"/>
    <property type="match status" value="1"/>
</dbReference>
<comment type="similarity">
    <text evidence="1">Belongs to the fatty acyl-CoA reductase family.</text>
</comment>
<dbReference type="InterPro" id="IPR013120">
    <property type="entry name" value="FAR_NAD-bd"/>
</dbReference>
<dbReference type="InterPro" id="IPR036291">
    <property type="entry name" value="NAD(P)-bd_dom_sf"/>
</dbReference>
<comment type="caution">
    <text evidence="3">The sequence shown here is derived from an EMBL/GenBank/DDBJ whole genome shotgun (WGS) entry which is preliminary data.</text>
</comment>
<feature type="domain" description="Thioester reductase (TE)" evidence="2">
    <location>
        <begin position="20"/>
        <end position="305"/>
    </location>
</feature>
<organism evidence="3 4">
    <name type="scientific">Cladobotryum mycophilum</name>
    <dbReference type="NCBI Taxonomy" id="491253"/>
    <lineage>
        <taxon>Eukaryota</taxon>
        <taxon>Fungi</taxon>
        <taxon>Dikarya</taxon>
        <taxon>Ascomycota</taxon>
        <taxon>Pezizomycotina</taxon>
        <taxon>Sordariomycetes</taxon>
        <taxon>Hypocreomycetidae</taxon>
        <taxon>Hypocreales</taxon>
        <taxon>Hypocreaceae</taxon>
        <taxon>Cladobotryum</taxon>
    </lineage>
</organism>
<comment type="function">
    <text evidence="1">Catalyzes the reduction of fatty acyl-CoA to fatty alcohols.</text>
</comment>
<reference evidence="3 4" key="1">
    <citation type="submission" date="2024-01" db="EMBL/GenBank/DDBJ databases">
        <title>Complete genome of Cladobotryum mycophilum ATHUM6906.</title>
        <authorList>
            <person name="Christinaki A.C."/>
            <person name="Myridakis A.I."/>
            <person name="Kouvelis V.N."/>
        </authorList>
    </citation>
    <scope>NUCLEOTIDE SEQUENCE [LARGE SCALE GENOMIC DNA]</scope>
    <source>
        <strain evidence="3 4">ATHUM6906</strain>
    </source>
</reference>
<dbReference type="EC" id="1.2.1.84" evidence="1"/>
<gene>
    <name evidence="3" type="ORF">PT974_07499</name>
</gene>
<keyword evidence="1" id="KW-0444">Lipid biosynthesis</keyword>
<evidence type="ECO:0000256" key="1">
    <source>
        <dbReference type="RuleBase" id="RU363097"/>
    </source>
</evidence>
<dbReference type="EMBL" id="JAVFKD010000012">
    <property type="protein sequence ID" value="KAK5994059.1"/>
    <property type="molecule type" value="Genomic_DNA"/>
</dbReference>
<protein>
    <recommendedName>
        <fullName evidence="1">Fatty acyl-CoA reductase</fullName>
        <ecNumber evidence="1">1.2.1.84</ecNumber>
    </recommendedName>
</protein>
<dbReference type="Pfam" id="PF07993">
    <property type="entry name" value="NAD_binding_4"/>
    <property type="match status" value="1"/>
</dbReference>
<dbReference type="SUPFAM" id="SSF51735">
    <property type="entry name" value="NAD(P)-binding Rossmann-fold domains"/>
    <property type="match status" value="1"/>
</dbReference>
<keyword evidence="1" id="KW-0560">Oxidoreductase</keyword>
<keyword evidence="1" id="KW-0443">Lipid metabolism</keyword>
<evidence type="ECO:0000313" key="3">
    <source>
        <dbReference type="EMBL" id="KAK5994059.1"/>
    </source>
</evidence>